<keyword evidence="3" id="KW-1185">Reference proteome</keyword>
<reference evidence="2 3" key="1">
    <citation type="journal article" date="2022" name="G3 (Bethesda)">
        <title>Whole-genome sequence and methylome profiling of the almond [Prunus dulcis (Mill.) D.A. Webb] cultivar 'Nonpareil'.</title>
        <authorList>
            <person name="D'Amico-Willman K.M."/>
            <person name="Ouma W.Z."/>
            <person name="Meulia T."/>
            <person name="Sideli G.M."/>
            <person name="Gradziel T.M."/>
            <person name="Fresnedo-Ramirez J."/>
        </authorList>
    </citation>
    <scope>NUCLEOTIDE SEQUENCE [LARGE SCALE GENOMIC DNA]</scope>
    <source>
        <strain evidence="2">Clone GOH B32 T37-40</strain>
    </source>
</reference>
<dbReference type="EMBL" id="JAJFAZ020000001">
    <property type="protein sequence ID" value="KAI5349592.1"/>
    <property type="molecule type" value="Genomic_DNA"/>
</dbReference>
<name>A0AAD4WY71_PRUDU</name>
<dbReference type="Proteomes" id="UP001054821">
    <property type="component" value="Chromosome 1"/>
</dbReference>
<gene>
    <name evidence="2" type="ORF">L3X38_002480</name>
</gene>
<sequence>MDPLGSANCNSLSNEKEKEDEVELVKSLVSAKSGGDCEKSDNGGRVTKGGEISEEKKQQYFRVKRKKGKVAKVRKAEYRHIKGVDGVAEGAKDPAAGKQPRDDDDGIVMAALDKRMRGLEAAIHHVMGDESELPPFDLEPHPKLPLGMEELFPADVEDIDFVEVRRQKKEVTLAIHRHEVSLVNAFLTEVKMDAGELAQTKATDFSDRVQKTILSSANMYLTLAKAGKEVALARRQMETAKAATAEAQAVIWEKNQRSSANAAVYPDFEANAGAEGSDSDRAKDAE</sequence>
<evidence type="ECO:0000256" key="1">
    <source>
        <dbReference type="SAM" id="MobiDB-lite"/>
    </source>
</evidence>
<comment type="caution">
    <text evidence="2">The sequence shown here is derived from an EMBL/GenBank/DDBJ whole genome shotgun (WGS) entry which is preliminary data.</text>
</comment>
<protein>
    <submittedName>
        <fullName evidence="2">Uncharacterized protein</fullName>
    </submittedName>
</protein>
<dbReference type="AlphaFoldDB" id="A0AAD4WY71"/>
<proteinExistence type="predicted"/>
<evidence type="ECO:0000313" key="3">
    <source>
        <dbReference type="Proteomes" id="UP001054821"/>
    </source>
</evidence>
<accession>A0AAD4WY71</accession>
<feature type="region of interest" description="Disordered" evidence="1">
    <location>
        <begin position="1"/>
        <end position="58"/>
    </location>
</feature>
<organism evidence="2 3">
    <name type="scientific">Prunus dulcis</name>
    <name type="common">Almond</name>
    <name type="synonym">Amygdalus dulcis</name>
    <dbReference type="NCBI Taxonomy" id="3755"/>
    <lineage>
        <taxon>Eukaryota</taxon>
        <taxon>Viridiplantae</taxon>
        <taxon>Streptophyta</taxon>
        <taxon>Embryophyta</taxon>
        <taxon>Tracheophyta</taxon>
        <taxon>Spermatophyta</taxon>
        <taxon>Magnoliopsida</taxon>
        <taxon>eudicotyledons</taxon>
        <taxon>Gunneridae</taxon>
        <taxon>Pentapetalae</taxon>
        <taxon>rosids</taxon>
        <taxon>fabids</taxon>
        <taxon>Rosales</taxon>
        <taxon>Rosaceae</taxon>
        <taxon>Amygdaloideae</taxon>
        <taxon>Amygdaleae</taxon>
        <taxon>Prunus</taxon>
    </lineage>
</organism>
<evidence type="ECO:0000313" key="2">
    <source>
        <dbReference type="EMBL" id="KAI5349592.1"/>
    </source>
</evidence>